<feature type="region of interest" description="Disordered" evidence="6">
    <location>
        <begin position="554"/>
        <end position="573"/>
    </location>
</feature>
<sequence length="1088" mass="113807">MVAVKILITFILYVITCVAGVDIYYDTITRDYYKFGLGTSTVHSGAYWSVVDNELSELVSTLYVDPGARFFLTSTSPSISTVVTMFGDTSSIVNYGLVAITAHPSAPDSRFHIDGKAFKNSREMYLTGGGDSEICIHSDFFLNNGLLVFAQATRTQRSIDIGVPSGSITNSGQICLYNKSYMQNSYDIEGSGCITAEENSSIYLANPQQLVSNSQIFYLKDSHSSFIAEPHSKTKVYKVSGFGQKSDGVSNSVSINRPIAENDWSYDANTGILRVGNSSNSMVHFNIGKGYNVGDFAVVDLDTTELDFVERGAIKYNAPVPNSAMPAQCRSCKLPPLAPGTELPEDDSDLLQTTEAAVAESETTSVSASASASEGNSAVYKSDAVQVSAIAVIATLSNSIEASAATEISSIDSWVESNGQHSSNFLKKQSETEISLEPSNEASESLIVSVGDLSVQGQMPQTSDSYLELESTTSDNKSVHASSNSMEQSRIASTMDVDVLSMEATSQPSTDSSVNNQEIYIVSSSDTAGYSAISKQLLPSGAASLDTTVAEAVSTSEYGSSLETPTLTDKGDNRAAVLAPNPSIADKVNTAATFQTSIPSPHQTMTSSYSPSGEKTTTDSFIDASQYYAPSDVSSLMSMNTTLVNATDVESAKDIISTSTLAQTIEESKAVPHFNSSDHSGASKESSELLSNNVVTPSSTISVVLETTSIKETLVQNVAGEVASNAIETDSLCDSSLSLPTPTTIKSAYSSVKSNGQHPSFAVNQTTIPSSAARSNSSEAMTLSATSIAGSLEFPSSSESHSKLLKSDSASSLIEALSPEPTSKSTFFASNSTIKLPVVKTSLVDSSSIAQATIQTASAKTFTTSKIYSPHHQSSTVPLDVASPSSTHVVMPLSPGGVQSLSSKPAATVQAEDRASNPSTGIQVATNIGEPVQRFHFSNTTGTTLSIETTLSTVMGVSIPTGSDAFNASSENDDGATKNFGQGVSNGSDRVVSGNYGAGWSEGASAANGTPSIETGEAAGESTSAGVVSGSAWGAVNGSWTANGSPHDPYNSIPILSPQISAYESKGISVRFPFSVLAALIAILFMTI</sequence>
<name>A0AAD5BBW2_9ASCO</name>
<organism evidence="9 10">
    <name type="scientific">Candida theae</name>
    <dbReference type="NCBI Taxonomy" id="1198502"/>
    <lineage>
        <taxon>Eukaryota</taxon>
        <taxon>Fungi</taxon>
        <taxon>Dikarya</taxon>
        <taxon>Ascomycota</taxon>
        <taxon>Saccharomycotina</taxon>
        <taxon>Pichiomycetes</taxon>
        <taxon>Debaryomycetaceae</taxon>
        <taxon>Candida/Lodderomyces clade</taxon>
        <taxon>Candida</taxon>
    </lineage>
</organism>
<dbReference type="GO" id="GO:0009277">
    <property type="term" value="C:fungal-type cell wall"/>
    <property type="evidence" value="ECO:0007669"/>
    <property type="project" value="UniProtKB-ARBA"/>
</dbReference>
<keyword evidence="4" id="KW-0732">Signal</keyword>
<dbReference type="Proteomes" id="UP001204833">
    <property type="component" value="Unassembled WGS sequence"/>
</dbReference>
<proteinExistence type="predicted"/>
<feature type="transmembrane region" description="Helical" evidence="7">
    <location>
        <begin position="6"/>
        <end position="25"/>
    </location>
</feature>
<reference evidence="9 10" key="1">
    <citation type="journal article" date="2022" name="DNA Res.">
        <title>Genome analysis of five recently described species of the CUG-Ser clade uncovers Candida theae as a new hybrid lineage with pathogenic potential in the Candida parapsilosis species complex.</title>
        <authorList>
            <person name="Mixao V."/>
            <person name="Del Olmo V."/>
            <person name="Hegedusova E."/>
            <person name="Saus E."/>
            <person name="Pryszcz L."/>
            <person name="Cillingova A."/>
            <person name="Nosek J."/>
            <person name="Gabaldon T."/>
        </authorList>
    </citation>
    <scope>NUCLEOTIDE SEQUENCE [LARGE SCALE GENOMIC DNA]</scope>
    <source>
        <strain evidence="9 10">CBS 12239</strain>
    </source>
</reference>
<evidence type="ECO:0000313" key="10">
    <source>
        <dbReference type="Proteomes" id="UP001204833"/>
    </source>
</evidence>
<feature type="region of interest" description="Disordered" evidence="6">
    <location>
        <begin position="595"/>
        <end position="616"/>
    </location>
</feature>
<dbReference type="AlphaFoldDB" id="A0AAD5BBW2"/>
<dbReference type="RefSeq" id="XP_051607461.1">
    <property type="nucleotide sequence ID" value="XM_051753521.1"/>
</dbReference>
<dbReference type="InterPro" id="IPR021031">
    <property type="entry name" value="Hyphal-reg_cell_wall_N"/>
</dbReference>
<dbReference type="EMBL" id="JAIHNG010000140">
    <property type="protein sequence ID" value="KAI5953048.1"/>
    <property type="molecule type" value="Genomic_DNA"/>
</dbReference>
<comment type="subcellular location">
    <subcellularLocation>
        <location evidence="1">Secreted</location>
        <location evidence="1">Cell wall</location>
    </subcellularLocation>
</comment>
<evidence type="ECO:0000313" key="9">
    <source>
        <dbReference type="EMBL" id="KAI5953048.1"/>
    </source>
</evidence>
<keyword evidence="7" id="KW-1133">Transmembrane helix</keyword>
<evidence type="ECO:0000256" key="7">
    <source>
        <dbReference type="SAM" id="Phobius"/>
    </source>
</evidence>
<evidence type="ECO:0000256" key="3">
    <source>
        <dbReference type="ARBA" id="ARBA00022525"/>
    </source>
</evidence>
<feature type="region of interest" description="Disordered" evidence="6">
    <location>
        <begin position="470"/>
        <end position="490"/>
    </location>
</feature>
<feature type="region of interest" description="Disordered" evidence="6">
    <location>
        <begin position="669"/>
        <end position="691"/>
    </location>
</feature>
<feature type="domain" description="Hyphally-regulated cell wall protein N-terminal" evidence="8">
    <location>
        <begin position="12"/>
        <end position="339"/>
    </location>
</feature>
<evidence type="ECO:0000256" key="1">
    <source>
        <dbReference type="ARBA" id="ARBA00004191"/>
    </source>
</evidence>
<evidence type="ECO:0000256" key="4">
    <source>
        <dbReference type="ARBA" id="ARBA00022729"/>
    </source>
</evidence>
<comment type="caution">
    <text evidence="9">The sequence shown here is derived from an EMBL/GenBank/DDBJ whole genome shotgun (WGS) entry which is preliminary data.</text>
</comment>
<keyword evidence="2" id="KW-0134">Cell wall</keyword>
<evidence type="ECO:0000259" key="8">
    <source>
        <dbReference type="Pfam" id="PF11765"/>
    </source>
</evidence>
<evidence type="ECO:0000256" key="5">
    <source>
        <dbReference type="ARBA" id="ARBA00023180"/>
    </source>
</evidence>
<keyword evidence="7" id="KW-0472">Membrane</keyword>
<keyword evidence="7" id="KW-0812">Transmembrane</keyword>
<keyword evidence="10" id="KW-1185">Reference proteome</keyword>
<evidence type="ECO:0000256" key="6">
    <source>
        <dbReference type="SAM" id="MobiDB-lite"/>
    </source>
</evidence>
<accession>A0AAD5BBW2</accession>
<protein>
    <recommendedName>
        <fullName evidence="8">Hyphally-regulated cell wall protein N-terminal domain-containing protein</fullName>
    </recommendedName>
</protein>
<gene>
    <name evidence="9" type="ORF">KGF57_004040</name>
</gene>
<keyword evidence="5" id="KW-0325">Glycoprotein</keyword>
<evidence type="ECO:0000256" key="2">
    <source>
        <dbReference type="ARBA" id="ARBA00022512"/>
    </source>
</evidence>
<feature type="compositionally biased region" description="Polar residues" evidence="6">
    <location>
        <begin position="554"/>
        <end position="567"/>
    </location>
</feature>
<dbReference type="GeneID" id="76152098"/>
<dbReference type="Pfam" id="PF11765">
    <property type="entry name" value="Hyphal_reg_CWP"/>
    <property type="match status" value="1"/>
</dbReference>
<keyword evidence="3" id="KW-0964">Secreted</keyword>